<organism evidence="5 6">
    <name type="scientific">Mytilus galloprovincialis</name>
    <name type="common">Mediterranean mussel</name>
    <dbReference type="NCBI Taxonomy" id="29158"/>
    <lineage>
        <taxon>Eukaryota</taxon>
        <taxon>Metazoa</taxon>
        <taxon>Spiralia</taxon>
        <taxon>Lophotrochozoa</taxon>
        <taxon>Mollusca</taxon>
        <taxon>Bivalvia</taxon>
        <taxon>Autobranchia</taxon>
        <taxon>Pteriomorphia</taxon>
        <taxon>Mytilida</taxon>
        <taxon>Mytiloidea</taxon>
        <taxon>Mytilidae</taxon>
        <taxon>Mytilinae</taxon>
        <taxon>Mytilus</taxon>
    </lineage>
</organism>
<dbReference type="GO" id="GO:0000462">
    <property type="term" value="P:maturation of SSU-rRNA from tricistronic rRNA transcript (SSU-rRNA, 5.8S rRNA, LSU-rRNA)"/>
    <property type="evidence" value="ECO:0007669"/>
    <property type="project" value="TreeGrafter"/>
</dbReference>
<proteinExistence type="predicted"/>
<dbReference type="InterPro" id="IPR027145">
    <property type="entry name" value="PWP2"/>
</dbReference>
<dbReference type="GO" id="GO:0000028">
    <property type="term" value="P:ribosomal small subunit assembly"/>
    <property type="evidence" value="ECO:0007669"/>
    <property type="project" value="TreeGrafter"/>
</dbReference>
<name>A0A8B6D682_MYTGA</name>
<sequence length="264" mass="30078">MTEWGSLSLVDQGEGDEQGQSLSLPGVKKGDMSSRHWKPEVRVSCIRFSPTGRSWAATTTEGMLIYSLDQNLVFDPYDLEIEITPVNVRKKLFEKEYSTALILSFRLNESKLIQEVLESIPYSDIDVISENLPEIYVDKLLNYLASGIESSAHIQFYLKWTNKLLMCHGPKLKQRSQKIMTTLRSMQKNITRKYDDIGKLCDHNRYSMDYIIALSKSKRKHTDDQDDNESDSEASGSDDGEGLKEVGDASSEDENFMSNFMDTE</sequence>
<dbReference type="GO" id="GO:0032040">
    <property type="term" value="C:small-subunit processome"/>
    <property type="evidence" value="ECO:0007669"/>
    <property type="project" value="TreeGrafter"/>
</dbReference>
<keyword evidence="6" id="KW-1185">Reference proteome</keyword>
<dbReference type="EMBL" id="UYJE01002822">
    <property type="protein sequence ID" value="VDI13949.1"/>
    <property type="molecule type" value="Genomic_DNA"/>
</dbReference>
<feature type="compositionally biased region" description="Acidic residues" evidence="3">
    <location>
        <begin position="224"/>
        <end position="240"/>
    </location>
</feature>
<evidence type="ECO:0000256" key="1">
    <source>
        <dbReference type="ARBA" id="ARBA00022574"/>
    </source>
</evidence>
<gene>
    <name evidence="5" type="ORF">MGAL_10B051686</name>
</gene>
<evidence type="ECO:0000313" key="5">
    <source>
        <dbReference type="EMBL" id="VDI13949.1"/>
    </source>
</evidence>
<dbReference type="Proteomes" id="UP000596742">
    <property type="component" value="Unassembled WGS sequence"/>
</dbReference>
<evidence type="ECO:0000313" key="6">
    <source>
        <dbReference type="Proteomes" id="UP000596742"/>
    </source>
</evidence>
<reference evidence="5" key="1">
    <citation type="submission" date="2018-11" db="EMBL/GenBank/DDBJ databases">
        <authorList>
            <person name="Alioto T."/>
            <person name="Alioto T."/>
        </authorList>
    </citation>
    <scope>NUCLEOTIDE SEQUENCE</scope>
</reference>
<accession>A0A8B6D682</accession>
<dbReference type="PANTHER" id="PTHR19858">
    <property type="entry name" value="WD40 REPEAT PROTEIN"/>
    <property type="match status" value="1"/>
</dbReference>
<dbReference type="InterPro" id="IPR007148">
    <property type="entry name" value="SSU_processome_Utp12"/>
</dbReference>
<keyword evidence="2" id="KW-0677">Repeat</keyword>
<feature type="domain" description="Small-subunit processome Utp12" evidence="4">
    <location>
        <begin position="108"/>
        <end position="212"/>
    </location>
</feature>
<dbReference type="OrthoDB" id="3142434at2759"/>
<evidence type="ECO:0000256" key="3">
    <source>
        <dbReference type="SAM" id="MobiDB-lite"/>
    </source>
</evidence>
<protein>
    <submittedName>
        <fullName evidence="5">Periodic tryptophan protein 2</fullName>
    </submittedName>
</protein>
<dbReference type="GO" id="GO:0034388">
    <property type="term" value="C:Pwp2p-containing subcomplex of 90S preribosome"/>
    <property type="evidence" value="ECO:0007669"/>
    <property type="project" value="TreeGrafter"/>
</dbReference>
<dbReference type="AlphaFoldDB" id="A0A8B6D682"/>
<dbReference type="Pfam" id="PF04003">
    <property type="entry name" value="Utp12"/>
    <property type="match status" value="1"/>
</dbReference>
<evidence type="ECO:0000259" key="4">
    <source>
        <dbReference type="Pfam" id="PF04003"/>
    </source>
</evidence>
<evidence type="ECO:0000256" key="2">
    <source>
        <dbReference type="ARBA" id="ARBA00022737"/>
    </source>
</evidence>
<dbReference type="PANTHER" id="PTHR19858:SF0">
    <property type="entry name" value="PERIODIC TRYPTOPHAN PROTEIN 2 HOMOLOG"/>
    <property type="match status" value="1"/>
</dbReference>
<comment type="caution">
    <text evidence="5">The sequence shown here is derived from an EMBL/GenBank/DDBJ whole genome shotgun (WGS) entry which is preliminary data.</text>
</comment>
<feature type="region of interest" description="Disordered" evidence="3">
    <location>
        <begin position="217"/>
        <end position="264"/>
    </location>
</feature>
<feature type="region of interest" description="Disordered" evidence="3">
    <location>
        <begin position="1"/>
        <end position="35"/>
    </location>
</feature>
<keyword evidence="1" id="KW-0853">WD repeat</keyword>